<feature type="non-terminal residue" evidence="1">
    <location>
        <position position="93"/>
    </location>
</feature>
<feature type="non-terminal residue" evidence="1">
    <location>
        <position position="1"/>
    </location>
</feature>
<evidence type="ECO:0000313" key="1">
    <source>
        <dbReference type="EMBL" id="SBP80764.1"/>
    </source>
</evidence>
<name>A0A1A8CLY4_NOTKA</name>
<accession>A0A1A8CLY4</accession>
<gene>
    <name evidence="1" type="primary">Nfu_g_1_025787</name>
</gene>
<proteinExistence type="predicted"/>
<sequence length="93" mass="10861">RNSLWEREKISSHIPLLWMRAPTHRRCPAVNFYSWSGLQPEHDRRAFGITSYHGTTTGQDLYEEVSRCVNETHGIGDRWSDVWAQELFGGKDE</sequence>
<protein>
    <submittedName>
        <fullName evidence="1">Uncharacterized protein</fullName>
    </submittedName>
</protein>
<reference evidence="1" key="1">
    <citation type="submission" date="2016-05" db="EMBL/GenBank/DDBJ databases">
        <authorList>
            <person name="Lavstsen T."/>
            <person name="Jespersen J.S."/>
        </authorList>
    </citation>
    <scope>NUCLEOTIDE SEQUENCE</scope>
    <source>
        <tissue evidence="1">Brain</tissue>
    </source>
</reference>
<reference evidence="1" key="2">
    <citation type="submission" date="2016-06" db="EMBL/GenBank/DDBJ databases">
        <title>The genome of a short-lived fish provides insights into sex chromosome evolution and the genetic control of aging.</title>
        <authorList>
            <person name="Reichwald K."/>
            <person name="Felder M."/>
            <person name="Petzold A."/>
            <person name="Koch P."/>
            <person name="Groth M."/>
            <person name="Platzer M."/>
        </authorList>
    </citation>
    <scope>NUCLEOTIDE SEQUENCE</scope>
    <source>
        <tissue evidence="1">Brain</tissue>
    </source>
</reference>
<organism evidence="1">
    <name type="scientific">Nothobranchius kadleci</name>
    <name type="common">African annual killifish</name>
    <dbReference type="NCBI Taxonomy" id="1051664"/>
    <lineage>
        <taxon>Eukaryota</taxon>
        <taxon>Metazoa</taxon>
        <taxon>Chordata</taxon>
        <taxon>Craniata</taxon>
        <taxon>Vertebrata</taxon>
        <taxon>Euteleostomi</taxon>
        <taxon>Actinopterygii</taxon>
        <taxon>Neopterygii</taxon>
        <taxon>Teleostei</taxon>
        <taxon>Neoteleostei</taxon>
        <taxon>Acanthomorphata</taxon>
        <taxon>Ovalentaria</taxon>
        <taxon>Atherinomorphae</taxon>
        <taxon>Cyprinodontiformes</taxon>
        <taxon>Nothobranchiidae</taxon>
        <taxon>Nothobranchius</taxon>
    </lineage>
</organism>
<dbReference type="EMBL" id="HADZ01016823">
    <property type="protein sequence ID" value="SBP80764.1"/>
    <property type="molecule type" value="Transcribed_RNA"/>
</dbReference>
<dbReference type="AlphaFoldDB" id="A0A1A8CLY4"/>